<dbReference type="Proteomes" id="UP001321542">
    <property type="component" value="Chromosome"/>
</dbReference>
<accession>A0ABM7FJ23</accession>
<protein>
    <recommendedName>
        <fullName evidence="3">WXG100 family type VII secretion target</fullName>
    </recommendedName>
</protein>
<organism evidence="1 2">
    <name type="scientific">Streptomyces graminofaciens</name>
    <dbReference type="NCBI Taxonomy" id="68212"/>
    <lineage>
        <taxon>Bacteria</taxon>
        <taxon>Bacillati</taxon>
        <taxon>Actinomycetota</taxon>
        <taxon>Actinomycetes</taxon>
        <taxon>Kitasatosporales</taxon>
        <taxon>Streptomycetaceae</taxon>
        <taxon>Streptomyces</taxon>
    </lineage>
</organism>
<evidence type="ECO:0008006" key="3">
    <source>
        <dbReference type="Google" id="ProtNLM"/>
    </source>
</evidence>
<dbReference type="EMBL" id="AP018448">
    <property type="protein sequence ID" value="BBC36190.1"/>
    <property type="molecule type" value="Genomic_DNA"/>
</dbReference>
<evidence type="ECO:0000313" key="2">
    <source>
        <dbReference type="Proteomes" id="UP001321542"/>
    </source>
</evidence>
<reference evidence="1 2" key="2">
    <citation type="journal article" date="2023" name="ChemBioChem">
        <title>Acyltransferase Domain Exchange between Two Independent Type I Polyketide Synthases in the Same Producer Strain of Macrolide Antibiotics.</title>
        <authorList>
            <person name="Kudo F."/>
            <person name="Kishikawa K."/>
            <person name="Tsuboi K."/>
            <person name="Kido T."/>
            <person name="Usui T."/>
            <person name="Hashimoto J."/>
            <person name="Shin-Ya K."/>
            <person name="Miyanaga A."/>
            <person name="Eguchi T."/>
        </authorList>
    </citation>
    <scope>NUCLEOTIDE SEQUENCE [LARGE SCALE GENOMIC DNA]</scope>
    <source>
        <strain evidence="1 2">A-8890</strain>
    </source>
</reference>
<proteinExistence type="predicted"/>
<gene>
    <name evidence="1" type="ORF">SGFS_074840</name>
</gene>
<name>A0ABM7FJ23_9ACTN</name>
<reference evidence="1 2" key="1">
    <citation type="journal article" date="2010" name="ChemBioChem">
        <title>Cloning and characterization of the biosynthetic gene cluster of 16-membered macrolide antibiotic FD-891: involvement of a dual functional cytochrome P450 monooxygenase catalyzing epoxidation and hydroxylation.</title>
        <authorList>
            <person name="Kudo F."/>
            <person name="Motegi A."/>
            <person name="Mizoue K."/>
            <person name="Eguchi T."/>
        </authorList>
    </citation>
    <scope>NUCLEOTIDE SEQUENCE [LARGE SCALE GENOMIC DNA]</scope>
    <source>
        <strain evidence="1 2">A-8890</strain>
    </source>
</reference>
<evidence type="ECO:0000313" key="1">
    <source>
        <dbReference type="EMBL" id="BBC36190.1"/>
    </source>
</evidence>
<sequence>MTQTHGGGHDVKFDMGATTLAELGKSTLGSSDDLGGLIQLLIAAAEPLEGKFNGSGKAAFDSFKNRADEITGDLNSSLAAILGGQSGMDNAFGTGDVETQDNAHTNMGQANFDAARFGAR</sequence>
<keyword evidence="2" id="KW-1185">Reference proteome</keyword>